<name>A0A371GA61_MUCPR</name>
<evidence type="ECO:0000259" key="2">
    <source>
        <dbReference type="Pfam" id="PF24925"/>
    </source>
</evidence>
<proteinExistence type="predicted"/>
<protein>
    <recommendedName>
        <fullName evidence="2">DUF7746 domain-containing protein</fullName>
    </recommendedName>
</protein>
<dbReference type="EMBL" id="QJKJ01006229">
    <property type="protein sequence ID" value="RDX87440.1"/>
    <property type="molecule type" value="Genomic_DNA"/>
</dbReference>
<dbReference type="InterPro" id="IPR056648">
    <property type="entry name" value="DUF7746"/>
</dbReference>
<sequence length="319" mass="36853">MSEQAILDLTCQMTMAPTTHKTKGCLDKSAALAIIQRFTGQLKDWWDNLCTKNDSLIILNSVKNETNQEDAVSTLIYTIIQNFIGDPNVFKNRVSNQLTNLYCPTMSDYIWYKDTFLSKVTLRDGFANFWKEKFIAGLPKLFLEKVRMNLERHYGKPITYESLTYDQLHNIIVETGIQELGTFCHQYGVEPMRAPSAHHKKKQKQEKFYNKSYKQYRKSAYKGKRISNKNQILLEVKCLNCGKVGLYANKCRGMQKINQLEDETLKKNLLNILINSDNEETSNEELEESEDNLQLEQIETLSTSSSSSEEEEDGYCLRA</sequence>
<feature type="compositionally biased region" description="Acidic residues" evidence="1">
    <location>
        <begin position="279"/>
        <end position="293"/>
    </location>
</feature>
<dbReference type="PANTHER" id="PTHR33054">
    <property type="entry name" value="CCHC-TYPE DOMAIN-CONTAINING PROTEIN"/>
    <property type="match status" value="1"/>
</dbReference>
<feature type="compositionally biased region" description="Acidic residues" evidence="1">
    <location>
        <begin position="308"/>
        <end position="319"/>
    </location>
</feature>
<keyword evidence="4" id="KW-1185">Reference proteome</keyword>
<evidence type="ECO:0000313" key="3">
    <source>
        <dbReference type="EMBL" id="RDX87440.1"/>
    </source>
</evidence>
<accession>A0A371GA61</accession>
<gene>
    <name evidence="3" type="ORF">CR513_31089</name>
</gene>
<evidence type="ECO:0000256" key="1">
    <source>
        <dbReference type="SAM" id="MobiDB-lite"/>
    </source>
</evidence>
<dbReference type="Pfam" id="PF24925">
    <property type="entry name" value="DUF7746"/>
    <property type="match status" value="1"/>
</dbReference>
<dbReference type="Proteomes" id="UP000257109">
    <property type="component" value="Unassembled WGS sequence"/>
</dbReference>
<comment type="caution">
    <text evidence="3">The sequence shown here is derived from an EMBL/GenBank/DDBJ whole genome shotgun (WGS) entry which is preliminary data.</text>
</comment>
<dbReference type="AlphaFoldDB" id="A0A371GA61"/>
<dbReference type="PANTHER" id="PTHR33054:SF9">
    <property type="entry name" value="CCHC-TYPE DOMAIN-CONTAINING PROTEIN"/>
    <property type="match status" value="1"/>
</dbReference>
<feature type="region of interest" description="Disordered" evidence="1">
    <location>
        <begin position="279"/>
        <end position="319"/>
    </location>
</feature>
<feature type="compositionally biased region" description="Low complexity" evidence="1">
    <location>
        <begin position="294"/>
        <end position="307"/>
    </location>
</feature>
<organism evidence="3 4">
    <name type="scientific">Mucuna pruriens</name>
    <name type="common">Velvet bean</name>
    <name type="synonym">Dolichos pruriens</name>
    <dbReference type="NCBI Taxonomy" id="157652"/>
    <lineage>
        <taxon>Eukaryota</taxon>
        <taxon>Viridiplantae</taxon>
        <taxon>Streptophyta</taxon>
        <taxon>Embryophyta</taxon>
        <taxon>Tracheophyta</taxon>
        <taxon>Spermatophyta</taxon>
        <taxon>Magnoliopsida</taxon>
        <taxon>eudicotyledons</taxon>
        <taxon>Gunneridae</taxon>
        <taxon>Pentapetalae</taxon>
        <taxon>rosids</taxon>
        <taxon>fabids</taxon>
        <taxon>Fabales</taxon>
        <taxon>Fabaceae</taxon>
        <taxon>Papilionoideae</taxon>
        <taxon>50 kb inversion clade</taxon>
        <taxon>NPAAA clade</taxon>
        <taxon>indigoferoid/millettioid clade</taxon>
        <taxon>Phaseoleae</taxon>
        <taxon>Mucuna</taxon>
    </lineage>
</organism>
<feature type="non-terminal residue" evidence="3">
    <location>
        <position position="1"/>
    </location>
</feature>
<evidence type="ECO:0000313" key="4">
    <source>
        <dbReference type="Proteomes" id="UP000257109"/>
    </source>
</evidence>
<reference evidence="3" key="1">
    <citation type="submission" date="2018-05" db="EMBL/GenBank/DDBJ databases">
        <title>Draft genome of Mucuna pruriens seed.</title>
        <authorList>
            <person name="Nnadi N.E."/>
            <person name="Vos R."/>
            <person name="Hasami M.H."/>
            <person name="Devisetty U.K."/>
            <person name="Aguiy J.C."/>
        </authorList>
    </citation>
    <scope>NUCLEOTIDE SEQUENCE [LARGE SCALE GENOMIC DNA]</scope>
    <source>
        <strain evidence="3">JCA_2017</strain>
    </source>
</reference>
<feature type="domain" description="DUF7746" evidence="2">
    <location>
        <begin position="1"/>
        <end position="72"/>
    </location>
</feature>